<feature type="region of interest" description="Disordered" evidence="1">
    <location>
        <begin position="1"/>
        <end position="143"/>
    </location>
</feature>
<reference evidence="2 3" key="1">
    <citation type="journal article" date="2012" name="Genome Biol.">
        <title>Genome and low-iron response of an oceanic diatom adapted to chronic iron limitation.</title>
        <authorList>
            <person name="Lommer M."/>
            <person name="Specht M."/>
            <person name="Roy A.S."/>
            <person name="Kraemer L."/>
            <person name="Andreson R."/>
            <person name="Gutowska M.A."/>
            <person name="Wolf J."/>
            <person name="Bergner S.V."/>
            <person name="Schilhabel M.B."/>
            <person name="Klostermeier U.C."/>
            <person name="Beiko R.G."/>
            <person name="Rosenstiel P."/>
            <person name="Hippler M."/>
            <person name="Laroche J."/>
        </authorList>
    </citation>
    <scope>NUCLEOTIDE SEQUENCE [LARGE SCALE GENOMIC DNA]</scope>
    <source>
        <strain evidence="2 3">CCMP1005</strain>
    </source>
</reference>
<feature type="non-terminal residue" evidence="2">
    <location>
        <position position="143"/>
    </location>
</feature>
<evidence type="ECO:0000256" key="1">
    <source>
        <dbReference type="SAM" id="MobiDB-lite"/>
    </source>
</evidence>
<dbReference type="EMBL" id="AGNL01036533">
    <property type="protein sequence ID" value="EJK54013.1"/>
    <property type="molecule type" value="Genomic_DNA"/>
</dbReference>
<gene>
    <name evidence="2" type="ORF">THAOC_26439</name>
</gene>
<sequence length="143" mass="14608">MRAVAPARSDANAAPAPAPTNHQTPAELFNLVHVDVAPKGDVPSPTPPPPLGVKLNFDSTPLAPQPSLSMPGNRSMDPSHLGPEQSAPLPPRERPTENTARGGRGGRGPVLKGSTDQPAQLQKGQESGGGGVVHESKATSASQ</sequence>
<protein>
    <submittedName>
        <fullName evidence="2">Uncharacterized protein</fullName>
    </submittedName>
</protein>
<organism evidence="2 3">
    <name type="scientific">Thalassiosira oceanica</name>
    <name type="common">Marine diatom</name>
    <dbReference type="NCBI Taxonomy" id="159749"/>
    <lineage>
        <taxon>Eukaryota</taxon>
        <taxon>Sar</taxon>
        <taxon>Stramenopiles</taxon>
        <taxon>Ochrophyta</taxon>
        <taxon>Bacillariophyta</taxon>
        <taxon>Coscinodiscophyceae</taxon>
        <taxon>Thalassiosirophycidae</taxon>
        <taxon>Thalassiosirales</taxon>
        <taxon>Thalassiosiraceae</taxon>
        <taxon>Thalassiosira</taxon>
    </lineage>
</organism>
<evidence type="ECO:0000313" key="3">
    <source>
        <dbReference type="Proteomes" id="UP000266841"/>
    </source>
</evidence>
<proteinExistence type="predicted"/>
<name>K0RJW4_THAOC</name>
<feature type="compositionally biased region" description="Low complexity" evidence="1">
    <location>
        <begin position="1"/>
        <end position="15"/>
    </location>
</feature>
<feature type="compositionally biased region" description="Polar residues" evidence="1">
    <location>
        <begin position="114"/>
        <end position="125"/>
    </location>
</feature>
<keyword evidence="3" id="KW-1185">Reference proteome</keyword>
<dbReference type="Proteomes" id="UP000266841">
    <property type="component" value="Unassembled WGS sequence"/>
</dbReference>
<accession>K0RJW4</accession>
<comment type="caution">
    <text evidence="2">The sequence shown here is derived from an EMBL/GenBank/DDBJ whole genome shotgun (WGS) entry which is preliminary data.</text>
</comment>
<dbReference type="AlphaFoldDB" id="K0RJW4"/>
<evidence type="ECO:0000313" key="2">
    <source>
        <dbReference type="EMBL" id="EJK54013.1"/>
    </source>
</evidence>